<dbReference type="InterPro" id="IPR020556">
    <property type="entry name" value="Amidase_CS"/>
</dbReference>
<dbReference type="GO" id="GO:0003824">
    <property type="term" value="F:catalytic activity"/>
    <property type="evidence" value="ECO:0007669"/>
    <property type="project" value="InterPro"/>
</dbReference>
<dbReference type="RefSeq" id="WP_097372466.1">
    <property type="nucleotide sequence ID" value="NZ_CP021404.1"/>
</dbReference>
<evidence type="ECO:0000313" key="2">
    <source>
        <dbReference type="EMBL" id="ATI40830.1"/>
    </source>
</evidence>
<dbReference type="Gene3D" id="3.90.1300.10">
    <property type="entry name" value="Amidase signature (AS) domain"/>
    <property type="match status" value="1"/>
</dbReference>
<dbReference type="PANTHER" id="PTHR11895">
    <property type="entry name" value="TRANSAMIDASE"/>
    <property type="match status" value="1"/>
</dbReference>
<evidence type="ECO:0000313" key="3">
    <source>
        <dbReference type="Proteomes" id="UP000219050"/>
    </source>
</evidence>
<protein>
    <recommendedName>
        <fullName evidence="1">Amidase domain-containing protein</fullName>
    </recommendedName>
</protein>
<organism evidence="2 3">
    <name type="scientific">Pacificitalea manganoxidans</name>
    <dbReference type="NCBI Taxonomy" id="1411902"/>
    <lineage>
        <taxon>Bacteria</taxon>
        <taxon>Pseudomonadati</taxon>
        <taxon>Pseudomonadota</taxon>
        <taxon>Alphaproteobacteria</taxon>
        <taxon>Rhodobacterales</taxon>
        <taxon>Paracoccaceae</taxon>
        <taxon>Pacificitalea</taxon>
    </lineage>
</organism>
<dbReference type="AlphaFoldDB" id="A0A291LVV2"/>
<sequence>MTVDLNARVEAAIAKVDALPEAERRAIFTEFSPDRIRAEAAALLARKAAGEDLPLLGTLVSVKDLYDEAGQVTSAGSRLLAERPAAQADSTAVARLKAAGALMFGRSSMSEFAYSGVGLNPHHGTPSGALVPGGMPGGSSSGGAVCVGLGITDAAIGTDTGGSLRIPAAANGIWGFKPSQGLIDDTGVHPLAPTYDVSGPMARDFALLHRLTAIMADDPLAVPAPETLRIAVPTGAFTNLMSDEVAALFEAEKTRIEGLGHTLVAVEMDDIGAAITLNRIIVAVEAHRIYGKDLDRLEEVGDPRVLSRIRFAETLSAEEIDAAYARRAEIVARFAEAMEGFDALLAPTLMRLPPSIAEVEADFDRLNVEMLRNTSLVNLIDGCAIAMPTPALTPRYSMTMLVGPRGSDARLFAIADTLSV</sequence>
<accession>A0A291LVV2</accession>
<dbReference type="KEGG" id="cmag:CBW24_01625"/>
<evidence type="ECO:0000259" key="1">
    <source>
        <dbReference type="Pfam" id="PF01425"/>
    </source>
</evidence>
<proteinExistence type="predicted"/>
<dbReference type="InterPro" id="IPR036928">
    <property type="entry name" value="AS_sf"/>
</dbReference>
<dbReference type="InterPro" id="IPR023631">
    <property type="entry name" value="Amidase_dom"/>
</dbReference>
<keyword evidence="3" id="KW-1185">Reference proteome</keyword>
<dbReference type="PROSITE" id="PS00571">
    <property type="entry name" value="AMIDASES"/>
    <property type="match status" value="1"/>
</dbReference>
<dbReference type="SUPFAM" id="SSF75304">
    <property type="entry name" value="Amidase signature (AS) enzymes"/>
    <property type="match status" value="1"/>
</dbReference>
<reference evidence="2 3" key="1">
    <citation type="submission" date="2017-05" db="EMBL/GenBank/DDBJ databases">
        <title>Comparative genomic and metabolic analysis of manganese-oxidizing mechanisms in Celeribater manganoxidans DY25T: its adaption to the environment of polymetallic nodule.</title>
        <authorList>
            <person name="Wang X."/>
        </authorList>
    </citation>
    <scope>NUCLEOTIDE SEQUENCE [LARGE SCALE GENOMIC DNA]</scope>
    <source>
        <strain evidence="2 3">DY25</strain>
    </source>
</reference>
<gene>
    <name evidence="2" type="ORF">CBW24_01625</name>
</gene>
<dbReference type="OrthoDB" id="9811471at2"/>
<feature type="domain" description="Amidase" evidence="1">
    <location>
        <begin position="28"/>
        <end position="389"/>
    </location>
</feature>
<dbReference type="Pfam" id="PF01425">
    <property type="entry name" value="Amidase"/>
    <property type="match status" value="1"/>
</dbReference>
<name>A0A291LVV2_9RHOB</name>
<dbReference type="InterPro" id="IPR000120">
    <property type="entry name" value="Amidase"/>
</dbReference>
<dbReference type="Proteomes" id="UP000219050">
    <property type="component" value="Chromosome"/>
</dbReference>
<dbReference type="EMBL" id="CP021404">
    <property type="protein sequence ID" value="ATI40830.1"/>
    <property type="molecule type" value="Genomic_DNA"/>
</dbReference>
<dbReference type="PANTHER" id="PTHR11895:SF176">
    <property type="entry name" value="AMIDASE AMID-RELATED"/>
    <property type="match status" value="1"/>
</dbReference>